<proteinExistence type="predicted"/>
<keyword evidence="5" id="KW-1185">Reference proteome</keyword>
<feature type="region of interest" description="Disordered" evidence="2">
    <location>
        <begin position="31"/>
        <end position="68"/>
    </location>
</feature>
<dbReference type="AlphaFoldDB" id="A0AAE0KU98"/>
<dbReference type="InterPro" id="IPR057668">
    <property type="entry name" value="E2_Ub-conjug_enz_C"/>
</dbReference>
<name>A0AAE0KU98_9CHLO</name>
<feature type="coiled-coil region" evidence="1">
    <location>
        <begin position="114"/>
        <end position="141"/>
    </location>
</feature>
<evidence type="ECO:0000313" key="5">
    <source>
        <dbReference type="Proteomes" id="UP001190700"/>
    </source>
</evidence>
<dbReference type="PANTHER" id="PTHR31560:SF0">
    <property type="entry name" value="UPF0652 PROTEIN C22H10.08"/>
    <property type="match status" value="1"/>
</dbReference>
<keyword evidence="1" id="KW-0175">Coiled coil</keyword>
<accession>A0AAE0KU98</accession>
<dbReference type="EMBL" id="LGRX02017500">
    <property type="protein sequence ID" value="KAK3260689.1"/>
    <property type="molecule type" value="Genomic_DNA"/>
</dbReference>
<dbReference type="Proteomes" id="UP001190700">
    <property type="component" value="Unassembled WGS sequence"/>
</dbReference>
<sequence>MIRAFSSCLARGALGIDSVSHGPRNEALSEVLDGPQNVEMGTGQDARQGEAKNFEGDEMARSNAEASLEDKSRRLAVAQEQLAEYAEAKYVELKAFGQPATKLCQAVAGGSGSFPQVVMLAQDLQQKLEEAEKEADAFAKQARKDVDYLKAVRITVRQAHQTSQEPEEEPAPLGALSADGDEDGIEVETEMLDSPNRPLAPAAFNTELSQRARWIPLRLQIDERKSLRLLEAALNVSEYTDKVDILTFRNKTQRMHTQLKDMCAILSGLLVASDYKKGQKLMAHRSFLDNAEFFQNVFEVGRRHKVMNPDKMRADYGKLIYLLMDSQVKFPL</sequence>
<feature type="domain" description="Non-canonical E2 ubiquitin-conjugating enzyme C-terminal" evidence="3">
    <location>
        <begin position="211"/>
        <end position="328"/>
    </location>
</feature>
<evidence type="ECO:0000256" key="1">
    <source>
        <dbReference type="SAM" id="Coils"/>
    </source>
</evidence>
<gene>
    <name evidence="4" type="ORF">CYMTET_30367</name>
</gene>
<dbReference type="PANTHER" id="PTHR31560">
    <property type="entry name" value="UPF0652 PROTEIN C16A11.03C-RELATED"/>
    <property type="match status" value="1"/>
</dbReference>
<evidence type="ECO:0000259" key="3">
    <source>
        <dbReference type="Pfam" id="PF09418"/>
    </source>
</evidence>
<protein>
    <recommendedName>
        <fullName evidence="3">Non-canonical E2 ubiquitin-conjugating enzyme C-terminal domain-containing protein</fullName>
    </recommendedName>
</protein>
<evidence type="ECO:0000313" key="4">
    <source>
        <dbReference type="EMBL" id="KAK3260689.1"/>
    </source>
</evidence>
<dbReference type="InterPro" id="IPR018553">
    <property type="entry name" value="E2_Ub-conjug_enz"/>
</dbReference>
<reference evidence="4 5" key="1">
    <citation type="journal article" date="2015" name="Genome Biol. Evol.">
        <title>Comparative Genomics of a Bacterivorous Green Alga Reveals Evolutionary Causalities and Consequences of Phago-Mixotrophic Mode of Nutrition.</title>
        <authorList>
            <person name="Burns J.A."/>
            <person name="Paasch A."/>
            <person name="Narechania A."/>
            <person name="Kim E."/>
        </authorList>
    </citation>
    <scope>NUCLEOTIDE SEQUENCE [LARGE SCALE GENOMIC DNA]</scope>
    <source>
        <strain evidence="4 5">PLY_AMNH</strain>
    </source>
</reference>
<comment type="caution">
    <text evidence="4">The sequence shown here is derived from an EMBL/GenBank/DDBJ whole genome shotgun (WGS) entry which is preliminary data.</text>
</comment>
<evidence type="ECO:0000256" key="2">
    <source>
        <dbReference type="SAM" id="MobiDB-lite"/>
    </source>
</evidence>
<feature type="compositionally biased region" description="Basic and acidic residues" evidence="2">
    <location>
        <begin position="47"/>
        <end position="60"/>
    </location>
</feature>
<organism evidence="4 5">
    <name type="scientific">Cymbomonas tetramitiformis</name>
    <dbReference type="NCBI Taxonomy" id="36881"/>
    <lineage>
        <taxon>Eukaryota</taxon>
        <taxon>Viridiplantae</taxon>
        <taxon>Chlorophyta</taxon>
        <taxon>Pyramimonadophyceae</taxon>
        <taxon>Pyramimonadales</taxon>
        <taxon>Pyramimonadaceae</taxon>
        <taxon>Cymbomonas</taxon>
    </lineage>
</organism>
<dbReference type="Pfam" id="PF09418">
    <property type="entry name" value="DUF2009"/>
    <property type="match status" value="1"/>
</dbReference>